<feature type="chain" id="PRO_5022857541" description="Secreted protein" evidence="1">
    <location>
        <begin position="23"/>
        <end position="145"/>
    </location>
</feature>
<sequence length="145" mass="15186">MVRLEFLGSAWAIVISFIGAHARGGACGGGRCPHDGELGVPLDLPPLGEINVRAGSDDGSWLAICRPLPSTPPAQSATIHKVFSGARMMCGWIDGIEKSGGRRGETCLPCSSVTSVVNIYIWFTRHVGGTSGTTNGTDNDRGCRC</sequence>
<dbReference type="InParanoid" id="A0A5C3PL66"/>
<keyword evidence="3" id="KW-1185">Reference proteome</keyword>
<evidence type="ECO:0000313" key="3">
    <source>
        <dbReference type="Proteomes" id="UP000308197"/>
    </source>
</evidence>
<evidence type="ECO:0000256" key="1">
    <source>
        <dbReference type="SAM" id="SignalP"/>
    </source>
</evidence>
<evidence type="ECO:0008006" key="4">
    <source>
        <dbReference type="Google" id="ProtNLM"/>
    </source>
</evidence>
<name>A0A5C3PL66_9APHY</name>
<dbReference type="AlphaFoldDB" id="A0A5C3PL66"/>
<proteinExistence type="predicted"/>
<organism evidence="2 3">
    <name type="scientific">Polyporus arcularius HHB13444</name>
    <dbReference type="NCBI Taxonomy" id="1314778"/>
    <lineage>
        <taxon>Eukaryota</taxon>
        <taxon>Fungi</taxon>
        <taxon>Dikarya</taxon>
        <taxon>Basidiomycota</taxon>
        <taxon>Agaricomycotina</taxon>
        <taxon>Agaricomycetes</taxon>
        <taxon>Polyporales</taxon>
        <taxon>Polyporaceae</taxon>
        <taxon>Polyporus</taxon>
    </lineage>
</organism>
<evidence type="ECO:0000313" key="2">
    <source>
        <dbReference type="EMBL" id="TFK90052.1"/>
    </source>
</evidence>
<reference evidence="2 3" key="1">
    <citation type="journal article" date="2019" name="Nat. Ecol. Evol.">
        <title>Megaphylogeny resolves global patterns of mushroom evolution.</title>
        <authorList>
            <person name="Varga T."/>
            <person name="Krizsan K."/>
            <person name="Foldi C."/>
            <person name="Dima B."/>
            <person name="Sanchez-Garcia M."/>
            <person name="Sanchez-Ramirez S."/>
            <person name="Szollosi G.J."/>
            <person name="Szarkandi J.G."/>
            <person name="Papp V."/>
            <person name="Albert L."/>
            <person name="Andreopoulos W."/>
            <person name="Angelini C."/>
            <person name="Antonin V."/>
            <person name="Barry K.W."/>
            <person name="Bougher N.L."/>
            <person name="Buchanan P."/>
            <person name="Buyck B."/>
            <person name="Bense V."/>
            <person name="Catcheside P."/>
            <person name="Chovatia M."/>
            <person name="Cooper J."/>
            <person name="Damon W."/>
            <person name="Desjardin D."/>
            <person name="Finy P."/>
            <person name="Geml J."/>
            <person name="Haridas S."/>
            <person name="Hughes K."/>
            <person name="Justo A."/>
            <person name="Karasinski D."/>
            <person name="Kautmanova I."/>
            <person name="Kiss B."/>
            <person name="Kocsube S."/>
            <person name="Kotiranta H."/>
            <person name="LaButti K.M."/>
            <person name="Lechner B.E."/>
            <person name="Liimatainen K."/>
            <person name="Lipzen A."/>
            <person name="Lukacs Z."/>
            <person name="Mihaltcheva S."/>
            <person name="Morgado L.N."/>
            <person name="Niskanen T."/>
            <person name="Noordeloos M.E."/>
            <person name="Ohm R.A."/>
            <person name="Ortiz-Santana B."/>
            <person name="Ovrebo C."/>
            <person name="Racz N."/>
            <person name="Riley R."/>
            <person name="Savchenko A."/>
            <person name="Shiryaev A."/>
            <person name="Soop K."/>
            <person name="Spirin V."/>
            <person name="Szebenyi C."/>
            <person name="Tomsovsky M."/>
            <person name="Tulloss R.E."/>
            <person name="Uehling J."/>
            <person name="Grigoriev I.V."/>
            <person name="Vagvolgyi C."/>
            <person name="Papp T."/>
            <person name="Martin F.M."/>
            <person name="Miettinen O."/>
            <person name="Hibbett D.S."/>
            <person name="Nagy L.G."/>
        </authorList>
    </citation>
    <scope>NUCLEOTIDE SEQUENCE [LARGE SCALE GENOMIC DNA]</scope>
    <source>
        <strain evidence="2 3">HHB13444</strain>
    </source>
</reference>
<gene>
    <name evidence="2" type="ORF">K466DRAFT_404956</name>
</gene>
<feature type="signal peptide" evidence="1">
    <location>
        <begin position="1"/>
        <end position="22"/>
    </location>
</feature>
<accession>A0A5C3PL66</accession>
<dbReference type="Proteomes" id="UP000308197">
    <property type="component" value="Unassembled WGS sequence"/>
</dbReference>
<dbReference type="EMBL" id="ML211056">
    <property type="protein sequence ID" value="TFK90052.1"/>
    <property type="molecule type" value="Genomic_DNA"/>
</dbReference>
<keyword evidence="1" id="KW-0732">Signal</keyword>
<protein>
    <recommendedName>
        <fullName evidence="4">Secreted protein</fullName>
    </recommendedName>
</protein>